<feature type="chain" id="PRO_5004592267" description="Secreted protein" evidence="2">
    <location>
        <begin position="19"/>
        <end position="104"/>
    </location>
</feature>
<evidence type="ECO:0000256" key="2">
    <source>
        <dbReference type="SAM" id="SignalP"/>
    </source>
</evidence>
<keyword evidence="2" id="KW-0732">Signal</keyword>
<sequence length="104" mass="10273">MGGFAVVLVVVVVEACLSLPFETGALVVASLAPLTGGRSLGGCCLDEGLVGRFFDGESSFLGFTGLGVVVLEGDNRRLGLGADGGRRLPGGGGYDEGLLGGLGT</sequence>
<organism evidence="3 4">
    <name type="scientific">Tetranychus urticae</name>
    <name type="common">Two-spotted spider mite</name>
    <dbReference type="NCBI Taxonomy" id="32264"/>
    <lineage>
        <taxon>Eukaryota</taxon>
        <taxon>Metazoa</taxon>
        <taxon>Ecdysozoa</taxon>
        <taxon>Arthropoda</taxon>
        <taxon>Chelicerata</taxon>
        <taxon>Arachnida</taxon>
        <taxon>Acari</taxon>
        <taxon>Acariformes</taxon>
        <taxon>Trombidiformes</taxon>
        <taxon>Prostigmata</taxon>
        <taxon>Eleutherengona</taxon>
        <taxon>Raphignathae</taxon>
        <taxon>Tetranychoidea</taxon>
        <taxon>Tetranychidae</taxon>
        <taxon>Tetranychus</taxon>
    </lineage>
</organism>
<dbReference type="Proteomes" id="UP000015104">
    <property type="component" value="Unassembled WGS sequence"/>
</dbReference>
<proteinExistence type="predicted"/>
<evidence type="ECO:0000313" key="3">
    <source>
        <dbReference type="EnsemblMetazoa" id="tetur41g00560.1"/>
    </source>
</evidence>
<reference evidence="4" key="1">
    <citation type="submission" date="2011-08" db="EMBL/GenBank/DDBJ databases">
        <authorList>
            <person name="Rombauts S."/>
        </authorList>
    </citation>
    <scope>NUCLEOTIDE SEQUENCE</scope>
    <source>
        <strain evidence="4">London</strain>
    </source>
</reference>
<feature type="region of interest" description="Disordered" evidence="1">
    <location>
        <begin position="82"/>
        <end position="104"/>
    </location>
</feature>
<dbReference type="EMBL" id="CAEY01001179">
    <property type="status" value="NOT_ANNOTATED_CDS"/>
    <property type="molecule type" value="Genomic_DNA"/>
</dbReference>
<evidence type="ECO:0000313" key="4">
    <source>
        <dbReference type="Proteomes" id="UP000015104"/>
    </source>
</evidence>
<dbReference type="EnsemblMetazoa" id="tetur41g00560.1">
    <property type="protein sequence ID" value="tetur41g00560.1"/>
    <property type="gene ID" value="tetur41g00560"/>
</dbReference>
<feature type="signal peptide" evidence="2">
    <location>
        <begin position="1"/>
        <end position="18"/>
    </location>
</feature>
<dbReference type="HOGENOM" id="CLU_2253475_0_0_1"/>
<keyword evidence="4" id="KW-1185">Reference proteome</keyword>
<protein>
    <recommendedName>
        <fullName evidence="5">Secreted protein</fullName>
    </recommendedName>
</protein>
<accession>T1L4Y5</accession>
<name>T1L4Y5_TETUR</name>
<reference evidence="3" key="2">
    <citation type="submission" date="2015-06" db="UniProtKB">
        <authorList>
            <consortium name="EnsemblMetazoa"/>
        </authorList>
    </citation>
    <scope>IDENTIFICATION</scope>
</reference>
<evidence type="ECO:0000256" key="1">
    <source>
        <dbReference type="SAM" id="MobiDB-lite"/>
    </source>
</evidence>
<evidence type="ECO:0008006" key="5">
    <source>
        <dbReference type="Google" id="ProtNLM"/>
    </source>
</evidence>
<dbReference type="AlphaFoldDB" id="T1L4Y5"/>